<feature type="domain" description="Prepilin type IV endopeptidase peptidase" evidence="2">
    <location>
        <begin position="10"/>
        <end position="112"/>
    </location>
</feature>
<dbReference type="Proteomes" id="UP000244523">
    <property type="component" value="Unassembled WGS sequence"/>
</dbReference>
<dbReference type="GO" id="GO:0004190">
    <property type="term" value="F:aspartic-type endopeptidase activity"/>
    <property type="evidence" value="ECO:0007669"/>
    <property type="project" value="InterPro"/>
</dbReference>
<sequence length="153" mass="15870">MIAQYAPLGVVALLLAATLIELKTGKIPNWLTLLPFVLFILVVGAAADKGAYVWQMGLAAAVFVVGLLLFAFAGFGAGAVKLMTGLALFIPLQSGVTALGVFIASLFVVTFTLVQMRKFGVGAGSNWHVFTASKSLPLSMPLAITGAAALLFL</sequence>
<feature type="transmembrane region" description="Helical" evidence="1">
    <location>
        <begin position="87"/>
        <end position="114"/>
    </location>
</feature>
<dbReference type="RefSeq" id="WP_108384982.1">
    <property type="nucleotide sequence ID" value="NZ_QBUD01000001.1"/>
</dbReference>
<evidence type="ECO:0000313" key="4">
    <source>
        <dbReference type="Proteomes" id="UP000244523"/>
    </source>
</evidence>
<keyword evidence="3" id="KW-0645">Protease</keyword>
<keyword evidence="4" id="KW-1185">Reference proteome</keyword>
<dbReference type="Gene3D" id="1.20.120.1220">
    <property type="match status" value="1"/>
</dbReference>
<evidence type="ECO:0000256" key="1">
    <source>
        <dbReference type="SAM" id="Phobius"/>
    </source>
</evidence>
<keyword evidence="1" id="KW-0812">Transmembrane</keyword>
<dbReference type="InterPro" id="IPR000045">
    <property type="entry name" value="Prepilin_IV_endopep_pep"/>
</dbReference>
<organism evidence="3 4">
    <name type="scientific">Yoonia sediminilitoris</name>
    <dbReference type="NCBI Taxonomy" id="1286148"/>
    <lineage>
        <taxon>Bacteria</taxon>
        <taxon>Pseudomonadati</taxon>
        <taxon>Pseudomonadota</taxon>
        <taxon>Alphaproteobacteria</taxon>
        <taxon>Rhodobacterales</taxon>
        <taxon>Paracoccaceae</taxon>
        <taxon>Yoonia</taxon>
    </lineage>
</organism>
<dbReference type="GO" id="GO:0016020">
    <property type="term" value="C:membrane"/>
    <property type="evidence" value="ECO:0007669"/>
    <property type="project" value="InterPro"/>
</dbReference>
<keyword evidence="3" id="KW-0378">Hydrolase</keyword>
<name>A0A2T6KS07_9RHOB</name>
<dbReference type="Pfam" id="PF01478">
    <property type="entry name" value="Peptidase_A24"/>
    <property type="match status" value="1"/>
</dbReference>
<dbReference type="OrthoDB" id="7652069at2"/>
<gene>
    <name evidence="3" type="ORF">C8N45_101941</name>
</gene>
<dbReference type="EMBL" id="QBUD01000001">
    <property type="protein sequence ID" value="PUB19344.1"/>
    <property type="molecule type" value="Genomic_DNA"/>
</dbReference>
<comment type="caution">
    <text evidence="3">The sequence shown here is derived from an EMBL/GenBank/DDBJ whole genome shotgun (WGS) entry which is preliminary data.</text>
</comment>
<protein>
    <submittedName>
        <fullName evidence="3">Flp pilus assembly protein protease CpaA</fullName>
    </submittedName>
</protein>
<accession>A0A2T6KS07</accession>
<reference evidence="3 4" key="1">
    <citation type="submission" date="2018-04" db="EMBL/GenBank/DDBJ databases">
        <title>Genomic Encyclopedia of Archaeal and Bacterial Type Strains, Phase II (KMG-II): from individual species to whole genera.</title>
        <authorList>
            <person name="Goeker M."/>
        </authorList>
    </citation>
    <scope>NUCLEOTIDE SEQUENCE [LARGE SCALE GENOMIC DNA]</scope>
    <source>
        <strain evidence="3 4">DSM 29955</strain>
    </source>
</reference>
<dbReference type="AlphaFoldDB" id="A0A2T6KS07"/>
<feature type="transmembrane region" description="Helical" evidence="1">
    <location>
        <begin position="134"/>
        <end position="152"/>
    </location>
</feature>
<keyword evidence="1" id="KW-0472">Membrane</keyword>
<feature type="transmembrane region" description="Helical" evidence="1">
    <location>
        <begin position="29"/>
        <end position="47"/>
    </location>
</feature>
<proteinExistence type="predicted"/>
<dbReference type="GO" id="GO:0006508">
    <property type="term" value="P:proteolysis"/>
    <property type="evidence" value="ECO:0007669"/>
    <property type="project" value="UniProtKB-KW"/>
</dbReference>
<feature type="transmembrane region" description="Helical" evidence="1">
    <location>
        <begin position="6"/>
        <end position="22"/>
    </location>
</feature>
<evidence type="ECO:0000313" key="3">
    <source>
        <dbReference type="EMBL" id="PUB19344.1"/>
    </source>
</evidence>
<keyword evidence="1" id="KW-1133">Transmembrane helix</keyword>
<feature type="transmembrane region" description="Helical" evidence="1">
    <location>
        <begin position="53"/>
        <end position="75"/>
    </location>
</feature>
<evidence type="ECO:0000259" key="2">
    <source>
        <dbReference type="Pfam" id="PF01478"/>
    </source>
</evidence>